<sequence length="302" mass="33846">LNGLRSHEKFIPGDVFTLPFDQVALFIRHLWATDGSLWLGDGRQARLYYCSTSMRMILDLQSLLLRFGILGRIKTFAQGVHRPLHRVDLYAAENQLRFLEDIGIHGARGEQVEPVAAYLRSLTSNTNLDTVPVEVWDTVRASMLVHGVTTRGMAKHLGRAYNGSVLYKHAPSRERLAAVSTALDEPDLHCLAESDVFWDTILSIEPRGEEPVFDATVSGTHNFIANGIVAHNSVEQDSDVVLFVFREEYYKPDDPALKGKATIIIAKQRNGPTGDVTLTFLREFTKFVPYSPMMVGETEPDF</sequence>
<dbReference type="InterPro" id="IPR027434">
    <property type="entry name" value="Homing_endonucl"/>
</dbReference>
<comment type="caution">
    <text evidence="13">The sequence shown here is derived from an EMBL/GenBank/DDBJ whole genome shotgun (WGS) entry which is preliminary data.</text>
</comment>
<feature type="non-terminal residue" evidence="13">
    <location>
        <position position="1"/>
    </location>
</feature>
<dbReference type="InterPro" id="IPR007694">
    <property type="entry name" value="DNA_helicase_DnaB-like_C"/>
</dbReference>
<dbReference type="InterPro" id="IPR004042">
    <property type="entry name" value="Intein_endonuc_central"/>
</dbReference>
<dbReference type="GO" id="GO:0004519">
    <property type="term" value="F:endonuclease activity"/>
    <property type="evidence" value="ECO:0007669"/>
    <property type="project" value="InterPro"/>
</dbReference>
<dbReference type="EMBL" id="VBPB01000036">
    <property type="protein sequence ID" value="TMQ73869.1"/>
    <property type="molecule type" value="Genomic_DNA"/>
</dbReference>
<dbReference type="PRINTS" id="PR00379">
    <property type="entry name" value="INTEIN"/>
</dbReference>
<feature type="domain" description="SF4 helicase" evidence="12">
    <location>
        <begin position="233"/>
        <end position="294"/>
    </location>
</feature>
<evidence type="ECO:0000256" key="10">
    <source>
        <dbReference type="ARBA" id="ARBA00045002"/>
    </source>
</evidence>
<evidence type="ECO:0000256" key="2">
    <source>
        <dbReference type="ARBA" id="ARBA00022741"/>
    </source>
</evidence>
<dbReference type="GO" id="GO:0006260">
    <property type="term" value="P:DNA replication"/>
    <property type="evidence" value="ECO:0007669"/>
    <property type="project" value="UniProtKB-KW"/>
</dbReference>
<keyword evidence="3 13" id="KW-0378">Hydrolase</keyword>
<dbReference type="GO" id="GO:0005829">
    <property type="term" value="C:cytosol"/>
    <property type="evidence" value="ECO:0007669"/>
    <property type="project" value="TreeGrafter"/>
</dbReference>
<dbReference type="SMART" id="SM00305">
    <property type="entry name" value="HintC"/>
    <property type="match status" value="1"/>
</dbReference>
<dbReference type="SUPFAM" id="SSF51294">
    <property type="entry name" value="Hedgehog/intein (Hint) domain"/>
    <property type="match status" value="1"/>
</dbReference>
<dbReference type="NCBIfam" id="TIGR01443">
    <property type="entry name" value="intein_Cterm"/>
    <property type="match status" value="1"/>
</dbReference>
<comment type="function">
    <text evidence="9">The intein is an endonuclease.</text>
</comment>
<dbReference type="Proteomes" id="UP000319771">
    <property type="component" value="Unassembled WGS sequence"/>
</dbReference>
<dbReference type="PROSITE" id="PS50819">
    <property type="entry name" value="INTEIN_ENDONUCLEASE"/>
    <property type="match status" value="1"/>
</dbReference>
<evidence type="ECO:0000256" key="4">
    <source>
        <dbReference type="ARBA" id="ARBA00022813"/>
    </source>
</evidence>
<dbReference type="CDD" id="cd00081">
    <property type="entry name" value="Hint"/>
    <property type="match status" value="1"/>
</dbReference>
<name>A0A538UDR5_UNCEI</name>
<dbReference type="Pfam" id="PF14528">
    <property type="entry name" value="LAGLIDADG_3"/>
    <property type="match status" value="1"/>
</dbReference>
<evidence type="ECO:0000259" key="11">
    <source>
        <dbReference type="PROSITE" id="PS50819"/>
    </source>
</evidence>
<dbReference type="Gene3D" id="2.170.16.10">
    <property type="entry name" value="Hedgehog/Intein (Hint) domain"/>
    <property type="match status" value="1"/>
</dbReference>
<dbReference type="PANTHER" id="PTHR30153">
    <property type="entry name" value="REPLICATIVE DNA HELICASE DNAB"/>
    <property type="match status" value="1"/>
</dbReference>
<keyword evidence="4" id="KW-0068">Autocatalytic cleavage</keyword>
<evidence type="ECO:0000259" key="12">
    <source>
        <dbReference type="PROSITE" id="PS51199"/>
    </source>
</evidence>
<dbReference type="Gene3D" id="3.40.50.300">
    <property type="entry name" value="P-loop containing nucleotide triphosphate hydrolases"/>
    <property type="match status" value="1"/>
</dbReference>
<keyword evidence="6" id="KW-0651">Protein splicing</keyword>
<dbReference type="GO" id="GO:0016539">
    <property type="term" value="P:intein-mediated protein splicing"/>
    <property type="evidence" value="ECO:0007669"/>
    <property type="project" value="InterPro"/>
</dbReference>
<evidence type="ECO:0000256" key="5">
    <source>
        <dbReference type="ARBA" id="ARBA00022840"/>
    </source>
</evidence>
<dbReference type="GO" id="GO:0003678">
    <property type="term" value="F:DNA helicase activity"/>
    <property type="evidence" value="ECO:0007669"/>
    <property type="project" value="InterPro"/>
</dbReference>
<evidence type="ECO:0000256" key="6">
    <source>
        <dbReference type="ARBA" id="ARBA00023000"/>
    </source>
</evidence>
<dbReference type="InterPro" id="IPR006142">
    <property type="entry name" value="INTEIN"/>
</dbReference>
<evidence type="ECO:0000256" key="3">
    <source>
        <dbReference type="ARBA" id="ARBA00022806"/>
    </source>
</evidence>
<evidence type="ECO:0000256" key="1">
    <source>
        <dbReference type="ARBA" id="ARBA00022705"/>
    </source>
</evidence>
<dbReference type="GO" id="GO:0003677">
    <property type="term" value="F:DNA binding"/>
    <property type="evidence" value="ECO:0007669"/>
    <property type="project" value="UniProtKB-KW"/>
</dbReference>
<dbReference type="PANTHER" id="PTHR30153:SF2">
    <property type="entry name" value="REPLICATIVE DNA HELICASE"/>
    <property type="match status" value="1"/>
</dbReference>
<dbReference type="InterPro" id="IPR004860">
    <property type="entry name" value="LAGLIDADG_dom"/>
</dbReference>
<evidence type="ECO:0000313" key="14">
    <source>
        <dbReference type="Proteomes" id="UP000319771"/>
    </source>
</evidence>
<dbReference type="AlphaFoldDB" id="A0A538UDR5"/>
<dbReference type="PROSITE" id="PS51199">
    <property type="entry name" value="SF4_HELICASE"/>
    <property type="match status" value="1"/>
</dbReference>
<evidence type="ECO:0000256" key="9">
    <source>
        <dbReference type="ARBA" id="ARBA00044940"/>
    </source>
</evidence>
<organism evidence="13 14">
    <name type="scientific">Eiseniibacteriota bacterium</name>
    <dbReference type="NCBI Taxonomy" id="2212470"/>
    <lineage>
        <taxon>Bacteria</taxon>
        <taxon>Candidatus Eiseniibacteriota</taxon>
    </lineage>
</organism>
<dbReference type="InterPro" id="IPR003586">
    <property type="entry name" value="Hint_dom_C"/>
</dbReference>
<evidence type="ECO:0000256" key="7">
    <source>
        <dbReference type="ARBA" id="ARBA00023125"/>
    </source>
</evidence>
<keyword evidence="2" id="KW-0547">Nucleotide-binding</keyword>
<dbReference type="InterPro" id="IPR030934">
    <property type="entry name" value="Intein_C"/>
</dbReference>
<feature type="domain" description="DOD-type homing endonuclease" evidence="11">
    <location>
        <begin position="1"/>
        <end position="69"/>
    </location>
</feature>
<keyword evidence="1" id="KW-0235">DNA replication</keyword>
<dbReference type="SUPFAM" id="SSF52540">
    <property type="entry name" value="P-loop containing nucleoside triphosphate hydrolases"/>
    <property type="match status" value="1"/>
</dbReference>
<evidence type="ECO:0000313" key="13">
    <source>
        <dbReference type="EMBL" id="TMQ73869.1"/>
    </source>
</evidence>
<keyword evidence="3 13" id="KW-0347">Helicase</keyword>
<reference evidence="13 14" key="1">
    <citation type="journal article" date="2019" name="Nat. Microbiol.">
        <title>Mediterranean grassland soil C-N compound turnover is dependent on rainfall and depth, and is mediated by genomically divergent microorganisms.</title>
        <authorList>
            <person name="Diamond S."/>
            <person name="Andeer P.F."/>
            <person name="Li Z."/>
            <person name="Crits-Christoph A."/>
            <person name="Burstein D."/>
            <person name="Anantharaman K."/>
            <person name="Lane K.R."/>
            <person name="Thomas B.C."/>
            <person name="Pan C."/>
            <person name="Northen T.R."/>
            <person name="Banfield J.F."/>
        </authorList>
    </citation>
    <scope>NUCLEOTIDE SEQUENCE [LARGE SCALE GENOMIC DNA]</scope>
    <source>
        <strain evidence="13">WS_11</strain>
    </source>
</reference>
<keyword evidence="8" id="KW-0413">Isomerase</keyword>
<proteinExistence type="predicted"/>
<gene>
    <name evidence="13" type="ORF">E6K81_02530</name>
</gene>
<accession>A0A538UDR5</accession>
<protein>
    <recommendedName>
        <fullName evidence="10">DNA 5'-3' helicase DnaB</fullName>
    </recommendedName>
</protein>
<keyword evidence="5" id="KW-0067">ATP-binding</keyword>
<evidence type="ECO:0000256" key="8">
    <source>
        <dbReference type="ARBA" id="ARBA00023235"/>
    </source>
</evidence>
<dbReference type="Gene3D" id="3.10.28.10">
    <property type="entry name" value="Homing endonucleases"/>
    <property type="match status" value="1"/>
</dbReference>
<dbReference type="GO" id="GO:0005524">
    <property type="term" value="F:ATP binding"/>
    <property type="evidence" value="ECO:0007669"/>
    <property type="project" value="UniProtKB-KW"/>
</dbReference>
<dbReference type="InterPro" id="IPR036844">
    <property type="entry name" value="Hint_dom_sf"/>
</dbReference>
<dbReference type="SUPFAM" id="SSF55608">
    <property type="entry name" value="Homing endonucleases"/>
    <property type="match status" value="1"/>
</dbReference>
<dbReference type="Pfam" id="PF03796">
    <property type="entry name" value="DnaB_C"/>
    <property type="match status" value="1"/>
</dbReference>
<dbReference type="PROSITE" id="PS50818">
    <property type="entry name" value="INTEIN_C_TER"/>
    <property type="match status" value="1"/>
</dbReference>
<keyword evidence="7" id="KW-0238">DNA-binding</keyword>
<dbReference type="InterPro" id="IPR027417">
    <property type="entry name" value="P-loop_NTPase"/>
</dbReference>